<dbReference type="InterPro" id="IPR007110">
    <property type="entry name" value="Ig-like_dom"/>
</dbReference>
<dbReference type="GO" id="GO:0007156">
    <property type="term" value="P:homophilic cell adhesion via plasma membrane adhesion molecules"/>
    <property type="evidence" value="ECO:0007669"/>
    <property type="project" value="TreeGrafter"/>
</dbReference>
<evidence type="ECO:0000256" key="1">
    <source>
        <dbReference type="ARBA" id="ARBA00023319"/>
    </source>
</evidence>
<organism evidence="5">
    <name type="scientific">Anopheles atroparvus</name>
    <name type="common">European mosquito</name>
    <dbReference type="NCBI Taxonomy" id="41427"/>
    <lineage>
        <taxon>Eukaryota</taxon>
        <taxon>Metazoa</taxon>
        <taxon>Ecdysozoa</taxon>
        <taxon>Arthropoda</taxon>
        <taxon>Hexapoda</taxon>
        <taxon>Insecta</taxon>
        <taxon>Pterygota</taxon>
        <taxon>Neoptera</taxon>
        <taxon>Endopterygota</taxon>
        <taxon>Diptera</taxon>
        <taxon>Nematocera</taxon>
        <taxon>Culicoidea</taxon>
        <taxon>Culicidae</taxon>
        <taxon>Anophelinae</taxon>
        <taxon>Anopheles</taxon>
    </lineage>
</organism>
<keyword evidence="3" id="KW-1133">Transmembrane helix</keyword>
<feature type="domain" description="Ig-like" evidence="4">
    <location>
        <begin position="295"/>
        <end position="388"/>
    </location>
</feature>
<dbReference type="SMART" id="SM00409">
    <property type="entry name" value="IG"/>
    <property type="match status" value="3"/>
</dbReference>
<dbReference type="GO" id="GO:0008046">
    <property type="term" value="F:axon guidance receptor activity"/>
    <property type="evidence" value="ECO:0007669"/>
    <property type="project" value="TreeGrafter"/>
</dbReference>
<reference evidence="5" key="1">
    <citation type="submission" date="2022-08" db="UniProtKB">
        <authorList>
            <consortium name="EnsemblMetazoa"/>
        </authorList>
    </citation>
    <scope>IDENTIFICATION</scope>
    <source>
        <strain evidence="5">EBRO</strain>
    </source>
</reference>
<evidence type="ECO:0000259" key="4">
    <source>
        <dbReference type="PROSITE" id="PS50835"/>
    </source>
</evidence>
<keyword evidence="3" id="KW-0472">Membrane</keyword>
<proteinExistence type="predicted"/>
<dbReference type="InterPro" id="IPR013783">
    <property type="entry name" value="Ig-like_fold"/>
</dbReference>
<feature type="region of interest" description="Disordered" evidence="2">
    <location>
        <begin position="1"/>
        <end position="77"/>
    </location>
</feature>
<dbReference type="SUPFAM" id="SSF48726">
    <property type="entry name" value="Immunoglobulin"/>
    <property type="match status" value="3"/>
</dbReference>
<dbReference type="InterPro" id="IPR036179">
    <property type="entry name" value="Ig-like_dom_sf"/>
</dbReference>
<dbReference type="GO" id="GO:0030424">
    <property type="term" value="C:axon"/>
    <property type="evidence" value="ECO:0007669"/>
    <property type="project" value="TreeGrafter"/>
</dbReference>
<name>A0A182IME3_ANOAO</name>
<dbReference type="InterPro" id="IPR050958">
    <property type="entry name" value="Cell_Adh-Cytoskel_Orgn"/>
</dbReference>
<dbReference type="Gene3D" id="2.60.40.10">
    <property type="entry name" value="Immunoglobulins"/>
    <property type="match status" value="3"/>
</dbReference>
<dbReference type="Pfam" id="PF13927">
    <property type="entry name" value="Ig_3"/>
    <property type="match status" value="2"/>
</dbReference>
<dbReference type="PANTHER" id="PTHR45080:SF38">
    <property type="entry name" value="FI23916P1-RELATED"/>
    <property type="match status" value="1"/>
</dbReference>
<dbReference type="GO" id="GO:0050808">
    <property type="term" value="P:synapse organization"/>
    <property type="evidence" value="ECO:0007669"/>
    <property type="project" value="TreeGrafter"/>
</dbReference>
<feature type="compositionally biased region" description="Acidic residues" evidence="2">
    <location>
        <begin position="47"/>
        <end position="61"/>
    </location>
</feature>
<feature type="transmembrane region" description="Helical" evidence="3">
    <location>
        <begin position="514"/>
        <end position="533"/>
    </location>
</feature>
<dbReference type="Pfam" id="PF07686">
    <property type="entry name" value="V-set"/>
    <property type="match status" value="1"/>
</dbReference>
<dbReference type="SMART" id="SM00408">
    <property type="entry name" value="IGc2"/>
    <property type="match status" value="3"/>
</dbReference>
<dbReference type="PROSITE" id="PS50835">
    <property type="entry name" value="IG_LIKE"/>
    <property type="match status" value="3"/>
</dbReference>
<dbReference type="InterPro" id="IPR003599">
    <property type="entry name" value="Ig_sub"/>
</dbReference>
<dbReference type="InterPro" id="IPR013106">
    <property type="entry name" value="Ig_V-set"/>
</dbReference>
<dbReference type="GO" id="GO:0043025">
    <property type="term" value="C:neuronal cell body"/>
    <property type="evidence" value="ECO:0007669"/>
    <property type="project" value="TreeGrafter"/>
</dbReference>
<keyword evidence="3" id="KW-0812">Transmembrane</keyword>
<keyword evidence="1" id="KW-0393">Immunoglobulin domain</keyword>
<dbReference type="GO" id="GO:0005886">
    <property type="term" value="C:plasma membrane"/>
    <property type="evidence" value="ECO:0007669"/>
    <property type="project" value="TreeGrafter"/>
</dbReference>
<protein>
    <recommendedName>
        <fullName evidence="4">Ig-like domain-containing protein</fullName>
    </recommendedName>
</protein>
<feature type="compositionally biased region" description="Polar residues" evidence="2">
    <location>
        <begin position="63"/>
        <end position="77"/>
    </location>
</feature>
<dbReference type="AlphaFoldDB" id="A0A182IME3"/>
<evidence type="ECO:0000313" key="5">
    <source>
        <dbReference type="EnsemblMetazoa" id="AATE001883-PA.1"/>
    </source>
</evidence>
<dbReference type="STRING" id="41427.A0A182IME3"/>
<feature type="domain" description="Ig-like" evidence="4">
    <location>
        <begin position="61"/>
        <end position="167"/>
    </location>
</feature>
<accession>A0A182IME3</accession>
<dbReference type="InterPro" id="IPR003598">
    <property type="entry name" value="Ig_sub2"/>
</dbReference>
<dbReference type="VEuPathDB" id="VectorBase:AATE001883"/>
<dbReference type="EnsemblMetazoa" id="AATE001883-RA">
    <property type="protein sequence ID" value="AATE001883-PA.1"/>
    <property type="gene ID" value="AATE001883"/>
</dbReference>
<feature type="domain" description="Ig-like" evidence="4">
    <location>
        <begin position="170"/>
        <end position="265"/>
    </location>
</feature>
<evidence type="ECO:0000256" key="2">
    <source>
        <dbReference type="SAM" id="MobiDB-lite"/>
    </source>
</evidence>
<evidence type="ECO:0000256" key="3">
    <source>
        <dbReference type="SAM" id="Phobius"/>
    </source>
</evidence>
<sequence length="534" mass="59958">MGGEKGSVPEGSHSMLGWERTGKHSLPQSSISVSKEQRAKQEAPESPPDDYEEYDDEDDAPSQERTVVSDNSETNLLTKDYVEQVEPGETATLKCDVSNPKSSNVILWFYNQQVIYQHNNKITTNQRIKRNDDFSLQIDDVQVADEGTYSCQLLPNKATAKIQLQVKTPPRDVHIMHGSRILNETVEAESNERKFILFCSTKGYPTPQITWYYKGRHLDEEYSRHIGVVLRKEFLDIHTVKPKHAGDYECLAQNGIGEPVSRTVTVVVKDGSEELYDDGNESSNVTTPLPEKAKPTIHKHAGYVNTAIGENVELACLYDSYPSPTKIQWLRDDGVIQPSSGQMIITNDHHNHHDRTRLAIKNVQQKDLVAYYCKIDNELGNATSKTIVGLQPGGAHLQHSNFSDGLLHTWWKIHSTQQISEMQVLYRGEKTKYTPVNAEISSHDQNYDGYTWTIRKSIRLPEGTWFVTARARNTEGWSSAESLPHQFQIPNAMDNIQLASIGGGTGNGHRALPVLPGVLLALLLLPFSVRALVY</sequence>
<dbReference type="PANTHER" id="PTHR45080">
    <property type="entry name" value="CONTACTIN 5"/>
    <property type="match status" value="1"/>
</dbReference>